<evidence type="ECO:0000313" key="3">
    <source>
        <dbReference type="Proteomes" id="UP001597034"/>
    </source>
</evidence>
<dbReference type="EMBL" id="JBHUDO010000002">
    <property type="protein sequence ID" value="MFD1645194.1"/>
    <property type="molecule type" value="Genomic_DNA"/>
</dbReference>
<dbReference type="RefSeq" id="WP_256399295.1">
    <property type="nucleotide sequence ID" value="NZ_JANHJR010000001.1"/>
</dbReference>
<keyword evidence="1" id="KW-0812">Transmembrane</keyword>
<gene>
    <name evidence="2" type="ORF">ACFSBL_05815</name>
</gene>
<sequence length="71" mass="7318">MSEHTSGSSDKAIGFSTVFGIGAVLCAVAMAVFGIQYLGGTSSAQAAGSYAFAGAMIFAMLSVFALQWWDR</sequence>
<evidence type="ECO:0000313" key="2">
    <source>
        <dbReference type="EMBL" id="MFD1645194.1"/>
    </source>
</evidence>
<organism evidence="2 3">
    <name type="scientific">Haloarchaeobius litoreus</name>
    <dbReference type="NCBI Taxonomy" id="755306"/>
    <lineage>
        <taxon>Archaea</taxon>
        <taxon>Methanobacteriati</taxon>
        <taxon>Methanobacteriota</taxon>
        <taxon>Stenosarchaea group</taxon>
        <taxon>Halobacteria</taxon>
        <taxon>Halobacteriales</taxon>
        <taxon>Halorubellaceae</taxon>
        <taxon>Haloarchaeobius</taxon>
    </lineage>
</organism>
<reference evidence="2 3" key="1">
    <citation type="journal article" date="2019" name="Int. J. Syst. Evol. Microbiol.">
        <title>The Global Catalogue of Microorganisms (GCM) 10K type strain sequencing project: providing services to taxonomists for standard genome sequencing and annotation.</title>
        <authorList>
            <consortium name="The Broad Institute Genomics Platform"/>
            <consortium name="The Broad Institute Genome Sequencing Center for Infectious Disease"/>
            <person name="Wu L."/>
            <person name="Ma J."/>
        </authorList>
    </citation>
    <scope>NUCLEOTIDE SEQUENCE [LARGE SCALE GENOMIC DNA]</scope>
    <source>
        <strain evidence="2 3">CGMCC 1.10390</strain>
    </source>
</reference>
<keyword evidence="1" id="KW-0472">Membrane</keyword>
<accession>A0ABD6DIY1</accession>
<keyword evidence="1" id="KW-1133">Transmembrane helix</keyword>
<evidence type="ECO:0000256" key="1">
    <source>
        <dbReference type="SAM" id="Phobius"/>
    </source>
</evidence>
<feature type="transmembrane region" description="Helical" evidence="1">
    <location>
        <begin position="50"/>
        <end position="69"/>
    </location>
</feature>
<dbReference type="Pfam" id="PF24369">
    <property type="entry name" value="DUF7525"/>
    <property type="match status" value="1"/>
</dbReference>
<protein>
    <submittedName>
        <fullName evidence="2">Uncharacterized protein</fullName>
    </submittedName>
</protein>
<name>A0ABD6DIY1_9EURY</name>
<dbReference type="Proteomes" id="UP001597034">
    <property type="component" value="Unassembled WGS sequence"/>
</dbReference>
<dbReference type="InterPro" id="IPR055947">
    <property type="entry name" value="DUF7525"/>
</dbReference>
<dbReference type="AlphaFoldDB" id="A0ABD6DIY1"/>
<proteinExistence type="predicted"/>
<comment type="caution">
    <text evidence="2">The sequence shown here is derived from an EMBL/GenBank/DDBJ whole genome shotgun (WGS) entry which is preliminary data.</text>
</comment>
<feature type="transmembrane region" description="Helical" evidence="1">
    <location>
        <begin position="12"/>
        <end position="38"/>
    </location>
</feature>
<keyword evidence="3" id="KW-1185">Reference proteome</keyword>